<feature type="compositionally biased region" description="Basic and acidic residues" evidence="1">
    <location>
        <begin position="698"/>
        <end position="711"/>
    </location>
</feature>
<evidence type="ECO:0000313" key="3">
    <source>
        <dbReference type="Proteomes" id="UP001218218"/>
    </source>
</evidence>
<dbReference type="Proteomes" id="UP001218218">
    <property type="component" value="Unassembled WGS sequence"/>
</dbReference>
<feature type="compositionally biased region" description="Polar residues" evidence="1">
    <location>
        <begin position="1060"/>
        <end position="1076"/>
    </location>
</feature>
<evidence type="ECO:0000256" key="1">
    <source>
        <dbReference type="SAM" id="MobiDB-lite"/>
    </source>
</evidence>
<feature type="compositionally biased region" description="Low complexity" evidence="1">
    <location>
        <begin position="363"/>
        <end position="377"/>
    </location>
</feature>
<feature type="compositionally biased region" description="Acidic residues" evidence="1">
    <location>
        <begin position="605"/>
        <end position="614"/>
    </location>
</feature>
<dbReference type="AlphaFoldDB" id="A0AAD7E9A2"/>
<feature type="compositionally biased region" description="Acidic residues" evidence="1">
    <location>
        <begin position="572"/>
        <end position="585"/>
    </location>
</feature>
<organism evidence="2 3">
    <name type="scientific">Mycena albidolilacea</name>
    <dbReference type="NCBI Taxonomy" id="1033008"/>
    <lineage>
        <taxon>Eukaryota</taxon>
        <taxon>Fungi</taxon>
        <taxon>Dikarya</taxon>
        <taxon>Basidiomycota</taxon>
        <taxon>Agaricomycotina</taxon>
        <taxon>Agaricomycetes</taxon>
        <taxon>Agaricomycetidae</taxon>
        <taxon>Agaricales</taxon>
        <taxon>Marasmiineae</taxon>
        <taxon>Mycenaceae</taxon>
        <taxon>Mycena</taxon>
    </lineage>
</organism>
<feature type="region of interest" description="Disordered" evidence="1">
    <location>
        <begin position="572"/>
        <end position="711"/>
    </location>
</feature>
<evidence type="ECO:0000313" key="2">
    <source>
        <dbReference type="EMBL" id="KAJ7302744.1"/>
    </source>
</evidence>
<protein>
    <submittedName>
        <fullName evidence="2">Uncharacterized protein</fullName>
    </submittedName>
</protein>
<keyword evidence="3" id="KW-1185">Reference proteome</keyword>
<reference evidence="2" key="1">
    <citation type="submission" date="2023-03" db="EMBL/GenBank/DDBJ databases">
        <title>Massive genome expansion in bonnet fungi (Mycena s.s.) driven by repeated elements and novel gene families across ecological guilds.</title>
        <authorList>
            <consortium name="Lawrence Berkeley National Laboratory"/>
            <person name="Harder C.B."/>
            <person name="Miyauchi S."/>
            <person name="Viragh M."/>
            <person name="Kuo A."/>
            <person name="Thoen E."/>
            <person name="Andreopoulos B."/>
            <person name="Lu D."/>
            <person name="Skrede I."/>
            <person name="Drula E."/>
            <person name="Henrissat B."/>
            <person name="Morin E."/>
            <person name="Kohler A."/>
            <person name="Barry K."/>
            <person name="LaButti K."/>
            <person name="Morin E."/>
            <person name="Salamov A."/>
            <person name="Lipzen A."/>
            <person name="Mereny Z."/>
            <person name="Hegedus B."/>
            <person name="Baldrian P."/>
            <person name="Stursova M."/>
            <person name="Weitz H."/>
            <person name="Taylor A."/>
            <person name="Grigoriev I.V."/>
            <person name="Nagy L.G."/>
            <person name="Martin F."/>
            <person name="Kauserud H."/>
        </authorList>
    </citation>
    <scope>NUCLEOTIDE SEQUENCE</scope>
    <source>
        <strain evidence="2">CBHHK002</strain>
    </source>
</reference>
<sequence>MTFGMLQLLSAMSGESFNGAVLKRLLYSAPAAGRVVLCRASLARKRVAAASISPGTGWGADSPPISGIHAFALAAKGVAEGDFEGGEEEARRCADQPARTKARKTTKRQLWMCFSRIKYGIPRARIIFEENAIARGPMRSAASFLLPHPGCPAGSRSPCLGSGNRSTLIRGVVKLKGLALRSRVSVTRIAHSLFWDAPTCPECLQNNSQHAGIINMSPSSRPLKERFRCTKVYRKDRNNLILTQLSVKKASAPCGLYVDGSRTGRKPIRHKKETRAVEFVTTNAIQNSAGSLLAFVFLNTSSFKEAVHRHHGPTDPRNCREMQQSHLYCRLRRFLSRRSGPGSVAEGSEVSRLLTIYQETPTTAPTAAGAPSASADPQPKPKPAPKVSATETTLKASRSIFRDAAERRYGDVSADAFHPAKQSTPLEASTQDDVRARRRLEGTKLVARKVYPKPDHNKLNDLADEQYVAKVQIPLDTAPEEINAAVLDKFTHIPAVAKYGFRVLRVKVPMVKVNGVWKKKKGTASYLVPLKGSLADTTVRKAGSAYKSLVFIALNPAGPNLTLYGTCESDSLDEDVETPVEDTDIELSGSESNGTTFKPTTPSSSEDDSSEDDTPAAKKQKNSQSSGRDIPRKKRAEPFEDDGMSMDEADNHSRGFASDNGVSEVREPSAPDKGKGKAKAEPDSVGNSEDNSEAAYGAKERDKKGKGKARDQSQFFSFEDNHFNTDESAPVHLAHIQMKRLLKNMSKPKIAQFWWLEKVPTQYKSLEALPMLISEWMTMTLEGDISVRKFYEYFRPRFLLPLAEVLNVGGTLPIPLTALGPNEEEAEFDSLFFIGPGGVDFFIAILDCIYLGIDRTYHLVQGDELCLAVIAEVGLRDNRMLAALKLLNVHQDSAETFTSKLTIAFGHAKDSKLMTKDVLIDGPHGLPHFYEQIVCYILDELEHPKYDDILSSAAASCTGLARKLTSHIKAIRLVPDPVHRILAPGPYRYVMDPTSDVRQLIYENQGDELGKGSAPVHKAKKSEEHFKKALSAISISSDTDEAPKAKSSRKQTRGFKAQSAPVQTKRSANSDTNNSKPETKKKRLFTDNKSEPDAPPKPQPSTKRPPPSKPKSPSTAGPSSGANFRPRPRPSYRGTPGYNPSDTSGNARFWGQFFSTPVVESNRRPEPGVDREVWEAEQMSSLPWPQLVNRILSRFPHPNRQQPDQTSFNGLSARAQFLRLSLIYHADHNGTQSADWCKISATIMQILNRRKP</sequence>
<accession>A0AAD7E9A2</accession>
<feature type="region of interest" description="Disordered" evidence="1">
    <location>
        <begin position="1031"/>
        <end position="1146"/>
    </location>
</feature>
<feature type="compositionally biased region" description="Acidic residues" evidence="1">
    <location>
        <begin position="639"/>
        <end position="648"/>
    </location>
</feature>
<feature type="compositionally biased region" description="Basic and acidic residues" evidence="1">
    <location>
        <begin position="1084"/>
        <end position="1094"/>
    </location>
</feature>
<gene>
    <name evidence="2" type="ORF">DFH08DRAFT_988799</name>
</gene>
<name>A0AAD7E9A2_9AGAR</name>
<proteinExistence type="predicted"/>
<dbReference type="EMBL" id="JARIHO010000112">
    <property type="protein sequence ID" value="KAJ7302744.1"/>
    <property type="molecule type" value="Genomic_DNA"/>
</dbReference>
<feature type="compositionally biased region" description="Pro residues" evidence="1">
    <location>
        <begin position="1095"/>
        <end position="1110"/>
    </location>
</feature>
<feature type="compositionally biased region" description="Polar residues" evidence="1">
    <location>
        <begin position="589"/>
        <end position="598"/>
    </location>
</feature>
<feature type="compositionally biased region" description="Basic and acidic residues" evidence="1">
    <location>
        <begin position="664"/>
        <end position="682"/>
    </location>
</feature>
<comment type="caution">
    <text evidence="2">The sequence shown here is derived from an EMBL/GenBank/DDBJ whole genome shotgun (WGS) entry which is preliminary data.</text>
</comment>
<feature type="region of interest" description="Disordered" evidence="1">
    <location>
        <begin position="363"/>
        <end position="394"/>
    </location>
</feature>
<feature type="compositionally biased region" description="Low complexity" evidence="1">
    <location>
        <begin position="1111"/>
        <end position="1121"/>
    </location>
</feature>